<feature type="signal peptide" evidence="1">
    <location>
        <begin position="1"/>
        <end position="20"/>
    </location>
</feature>
<comment type="caution">
    <text evidence="2">The sequence shown here is derived from an EMBL/GenBank/DDBJ whole genome shotgun (WGS) entry which is preliminary data.</text>
</comment>
<sequence length="170" mass="18649">MKKLIFSVLLSLSLSTLLFSQEGEQIKNSPPEGNAFVGDFYGADVSRVSENKAMSVEKLGNKLKNTKKAKNIVVKGVVTDVCPKKGCWVTIKTEDGSPFFVKMKDYAFFVPTALKGKTVVLEGVAEKKVTSVEELKHYAKDAKKSKAEMDAITAPKEEIRFLADGIKVVN</sequence>
<feature type="chain" id="PRO_5046117640" evidence="1">
    <location>
        <begin position="21"/>
        <end position="170"/>
    </location>
</feature>
<evidence type="ECO:0000256" key="1">
    <source>
        <dbReference type="SAM" id="SignalP"/>
    </source>
</evidence>
<dbReference type="EMBL" id="JAVDWQ010000001">
    <property type="protein sequence ID" value="MDR7208094.1"/>
    <property type="molecule type" value="Genomic_DNA"/>
</dbReference>
<accession>A0ABU1Y1I1</accession>
<protein>
    <submittedName>
        <fullName evidence="2">HicB family RNase H-like nuclease</fullName>
    </submittedName>
</protein>
<dbReference type="InterPro" id="IPR032577">
    <property type="entry name" value="DUF4920"/>
</dbReference>
<reference evidence="2 3" key="1">
    <citation type="submission" date="2023-07" db="EMBL/GenBank/DDBJ databases">
        <title>Sorghum-associated microbial communities from plants grown in Nebraska, USA.</title>
        <authorList>
            <person name="Schachtman D."/>
        </authorList>
    </citation>
    <scope>NUCLEOTIDE SEQUENCE [LARGE SCALE GENOMIC DNA]</scope>
    <source>
        <strain evidence="2 3">4129</strain>
    </source>
</reference>
<organism evidence="2 3">
    <name type="scientific">Flavobacterium piscis</name>
    <dbReference type="NCBI Taxonomy" id="1114874"/>
    <lineage>
        <taxon>Bacteria</taxon>
        <taxon>Pseudomonadati</taxon>
        <taxon>Bacteroidota</taxon>
        <taxon>Flavobacteriia</taxon>
        <taxon>Flavobacteriales</taxon>
        <taxon>Flavobacteriaceae</taxon>
        <taxon>Flavobacterium</taxon>
    </lineage>
</organism>
<dbReference type="RefSeq" id="WP_310276206.1">
    <property type="nucleotide sequence ID" value="NZ_JAVDWQ010000001.1"/>
</dbReference>
<keyword evidence="3" id="KW-1185">Reference proteome</keyword>
<evidence type="ECO:0000313" key="2">
    <source>
        <dbReference type="EMBL" id="MDR7208094.1"/>
    </source>
</evidence>
<proteinExistence type="predicted"/>
<evidence type="ECO:0000313" key="3">
    <source>
        <dbReference type="Proteomes" id="UP001269081"/>
    </source>
</evidence>
<name>A0ABU1Y1I1_9FLAO</name>
<keyword evidence="1" id="KW-0732">Signal</keyword>
<dbReference type="Proteomes" id="UP001269081">
    <property type="component" value="Unassembled WGS sequence"/>
</dbReference>
<gene>
    <name evidence="2" type="ORF">J2W48_000015</name>
</gene>
<dbReference type="Pfam" id="PF16267">
    <property type="entry name" value="DUF4920"/>
    <property type="match status" value="1"/>
</dbReference>